<proteinExistence type="predicted"/>
<evidence type="ECO:0000313" key="5">
    <source>
        <dbReference type="Proteomes" id="UP000504624"/>
    </source>
</evidence>
<feature type="signal peptide" evidence="4">
    <location>
        <begin position="1"/>
        <end position="18"/>
    </location>
</feature>
<keyword evidence="2" id="KW-0964">Secreted</keyword>
<feature type="chain" id="PRO_5026898713" evidence="4">
    <location>
        <begin position="19"/>
        <end position="526"/>
    </location>
</feature>
<evidence type="ECO:0000256" key="3">
    <source>
        <dbReference type="ARBA" id="ARBA00022737"/>
    </source>
</evidence>
<dbReference type="AlphaFoldDB" id="A0A6J0J806"/>
<dbReference type="Proteomes" id="UP000504624">
    <property type="component" value="Unplaced"/>
</dbReference>
<organism evidence="5 6">
    <name type="scientific">Lepidothrix coronata</name>
    <name type="common">blue-crowned manakin</name>
    <dbReference type="NCBI Taxonomy" id="321398"/>
    <lineage>
        <taxon>Eukaryota</taxon>
        <taxon>Metazoa</taxon>
        <taxon>Chordata</taxon>
        <taxon>Craniata</taxon>
        <taxon>Vertebrata</taxon>
        <taxon>Euteleostomi</taxon>
        <taxon>Archelosauria</taxon>
        <taxon>Archosauria</taxon>
        <taxon>Dinosauria</taxon>
        <taxon>Saurischia</taxon>
        <taxon>Theropoda</taxon>
        <taxon>Coelurosauria</taxon>
        <taxon>Aves</taxon>
        <taxon>Neognathae</taxon>
        <taxon>Neoaves</taxon>
        <taxon>Telluraves</taxon>
        <taxon>Australaves</taxon>
        <taxon>Passeriformes</taxon>
        <taxon>Pipridae</taxon>
        <taxon>Lepidothrix</taxon>
    </lineage>
</organism>
<dbReference type="InterPro" id="IPR020858">
    <property type="entry name" value="Serum_albumin-like"/>
</dbReference>
<dbReference type="PANTHER" id="PTHR16776:SF3">
    <property type="entry name" value="EXTRACELLULAR MATRIX PROTEIN 1"/>
    <property type="match status" value="1"/>
</dbReference>
<evidence type="ECO:0000256" key="2">
    <source>
        <dbReference type="ARBA" id="ARBA00022525"/>
    </source>
</evidence>
<keyword evidence="3" id="KW-0677">Repeat</keyword>
<keyword evidence="5" id="KW-1185">Reference proteome</keyword>
<dbReference type="GO" id="GO:0005615">
    <property type="term" value="C:extracellular space"/>
    <property type="evidence" value="ECO:0007669"/>
    <property type="project" value="InterPro"/>
</dbReference>
<dbReference type="Gene3D" id="1.10.246.10">
    <property type="match status" value="3"/>
</dbReference>
<keyword evidence="4" id="KW-0732">Signal</keyword>
<dbReference type="GO" id="GO:0007165">
    <property type="term" value="P:signal transduction"/>
    <property type="evidence" value="ECO:0007669"/>
    <property type="project" value="InterPro"/>
</dbReference>
<dbReference type="GeneID" id="108509956"/>
<dbReference type="Pfam" id="PF05782">
    <property type="entry name" value="ECM1"/>
    <property type="match status" value="1"/>
</dbReference>
<gene>
    <name evidence="6" type="primary">ECM1</name>
</gene>
<dbReference type="SUPFAM" id="SSF48552">
    <property type="entry name" value="Serum albumin-like"/>
    <property type="match status" value="3"/>
</dbReference>
<accession>A0A6J0J806</accession>
<dbReference type="OrthoDB" id="9889855at2759"/>
<dbReference type="GO" id="GO:0030500">
    <property type="term" value="P:regulation of bone mineralization"/>
    <property type="evidence" value="ECO:0007669"/>
    <property type="project" value="TreeGrafter"/>
</dbReference>
<reference evidence="6" key="1">
    <citation type="submission" date="2025-08" db="UniProtKB">
        <authorList>
            <consortium name="RefSeq"/>
        </authorList>
    </citation>
    <scope>IDENTIFICATION</scope>
</reference>
<name>A0A6J0J806_9PASS</name>
<evidence type="ECO:0000256" key="1">
    <source>
        <dbReference type="ARBA" id="ARBA00004613"/>
    </source>
</evidence>
<comment type="subcellular location">
    <subcellularLocation>
        <location evidence="1">Secreted</location>
    </subcellularLocation>
</comment>
<dbReference type="InterPro" id="IPR008605">
    <property type="entry name" value="ECM1"/>
</dbReference>
<dbReference type="CTD" id="1893"/>
<protein>
    <submittedName>
        <fullName evidence="6">Extracellular matrix protein 1</fullName>
    </submittedName>
</protein>
<dbReference type="RefSeq" id="XP_017695062.1">
    <property type="nucleotide sequence ID" value="XM_017839573.1"/>
</dbReference>
<evidence type="ECO:0000256" key="4">
    <source>
        <dbReference type="SAM" id="SignalP"/>
    </source>
</evidence>
<sequence>MAAFGLLLLLSAAGESRGPEPRSPCTAGPPPDTLILFPDTPVPFPHTWLPFPNSWIPFPNSWIPSRAPGSLPELLDPFPGHLRFPTDTWGPFPKLRVSFPDTRVPFPSSRVPPGTPEFLPAAASGRVEQVLQESLDLQPTNIGQVLQQEVDPVLPPNILLGGGTTVSGRPPTWGSALDGFPPAWPVAAAVTRHCRDPPTVPPPPMLPPNAFAHLHRQAAALAALRPRMSDCCRHHAPLPCARRAWTDVLDGFCTDEFAVKTRQFHCCRRHGAARRRCFSQETPAPTWDPNTAWEPNTAWDLVTEPPFPPGEPTTTNLGNICGLRELRPGPPAPDAPSGPRDRLRVRLEREYGRCCRNESLSCAHSAWLKGMNRFCREESAVKTRHHWCCQRRGLRARGRCFAAAAPVPAYDRELHNVSLVRPGPALLRSLCGPTRLFTQRRPVPELFGAMTAACCPLAPEERGVCAREQLSQAITTLCAAPEDAWRDPQGCCSWEEPERRRCFDNAYLSQVTLGAAVAPPPPGHDE</sequence>
<dbReference type="PANTHER" id="PTHR16776">
    <property type="entry name" value="EXTRACELLULAR MATRIX PROTEIN 1"/>
    <property type="match status" value="1"/>
</dbReference>
<evidence type="ECO:0000313" key="6">
    <source>
        <dbReference type="RefSeq" id="XP_017695062.1"/>
    </source>
</evidence>